<dbReference type="Pfam" id="PF01041">
    <property type="entry name" value="DegT_DnrJ_EryC1"/>
    <property type="match status" value="1"/>
</dbReference>
<dbReference type="Proteomes" id="UP001162834">
    <property type="component" value="Chromosome"/>
</dbReference>
<dbReference type="InterPro" id="IPR000653">
    <property type="entry name" value="DegT/StrS_aminotransferase"/>
</dbReference>
<comment type="similarity">
    <text evidence="2 5">Belongs to the DegT/DnrJ/EryC1 family.</text>
</comment>
<dbReference type="CDD" id="cd00616">
    <property type="entry name" value="AHBA_syn"/>
    <property type="match status" value="1"/>
</dbReference>
<dbReference type="SUPFAM" id="SSF53383">
    <property type="entry name" value="PLP-dependent transferases"/>
    <property type="match status" value="1"/>
</dbReference>
<dbReference type="InterPro" id="IPR015421">
    <property type="entry name" value="PyrdxlP-dep_Trfase_major"/>
</dbReference>
<evidence type="ECO:0000313" key="7">
    <source>
        <dbReference type="Proteomes" id="UP001162834"/>
    </source>
</evidence>
<evidence type="ECO:0000256" key="3">
    <source>
        <dbReference type="PIRSR" id="PIRSR000390-1"/>
    </source>
</evidence>
<dbReference type="PANTHER" id="PTHR30244">
    <property type="entry name" value="TRANSAMINASE"/>
    <property type="match status" value="1"/>
</dbReference>
<feature type="active site" description="Proton acceptor" evidence="3">
    <location>
        <position position="179"/>
    </location>
</feature>
<dbReference type="PIRSF" id="PIRSF000390">
    <property type="entry name" value="PLP_StrS"/>
    <property type="match status" value="1"/>
</dbReference>
<evidence type="ECO:0000256" key="4">
    <source>
        <dbReference type="PIRSR" id="PIRSR000390-2"/>
    </source>
</evidence>
<dbReference type="AlphaFoldDB" id="A0A9E7C2L5"/>
<dbReference type="Gene3D" id="3.40.640.10">
    <property type="entry name" value="Type I PLP-dependent aspartate aminotransferase-like (Major domain)"/>
    <property type="match status" value="1"/>
</dbReference>
<gene>
    <name evidence="6" type="primary">desV_2</name>
    <name evidence="6" type="ORF">DSM104329_04188</name>
</gene>
<dbReference type="KEGG" id="sbae:DSM104329_04188"/>
<organism evidence="6 7">
    <name type="scientific">Capillimicrobium parvum</name>
    <dbReference type="NCBI Taxonomy" id="2884022"/>
    <lineage>
        <taxon>Bacteria</taxon>
        <taxon>Bacillati</taxon>
        <taxon>Actinomycetota</taxon>
        <taxon>Thermoleophilia</taxon>
        <taxon>Solirubrobacterales</taxon>
        <taxon>Capillimicrobiaceae</taxon>
        <taxon>Capillimicrobium</taxon>
    </lineage>
</organism>
<protein>
    <submittedName>
        <fullName evidence="6">dTDP-3-amino-3,4,6-trideoxy-alpha-D-glucose transaminase</fullName>
        <ecNumber evidence="6">2.6.1.106</ecNumber>
    </submittedName>
</protein>
<evidence type="ECO:0000256" key="5">
    <source>
        <dbReference type="RuleBase" id="RU004508"/>
    </source>
</evidence>
<feature type="modified residue" description="N6-(pyridoxal phosphate)lysine" evidence="4">
    <location>
        <position position="179"/>
    </location>
</feature>
<keyword evidence="7" id="KW-1185">Reference proteome</keyword>
<dbReference type="EC" id="2.6.1.106" evidence="6"/>
<dbReference type="GO" id="GO:0008483">
    <property type="term" value="F:transaminase activity"/>
    <property type="evidence" value="ECO:0007669"/>
    <property type="project" value="UniProtKB-KW"/>
</dbReference>
<dbReference type="GO" id="GO:0030170">
    <property type="term" value="F:pyridoxal phosphate binding"/>
    <property type="evidence" value="ECO:0007669"/>
    <property type="project" value="TreeGrafter"/>
</dbReference>
<dbReference type="GO" id="GO:0000271">
    <property type="term" value="P:polysaccharide biosynthetic process"/>
    <property type="evidence" value="ECO:0007669"/>
    <property type="project" value="TreeGrafter"/>
</dbReference>
<dbReference type="EMBL" id="CP087164">
    <property type="protein sequence ID" value="UGS37767.1"/>
    <property type="molecule type" value="Genomic_DNA"/>
</dbReference>
<keyword evidence="6" id="KW-0032">Aminotransferase</keyword>
<evidence type="ECO:0000256" key="1">
    <source>
        <dbReference type="ARBA" id="ARBA00022898"/>
    </source>
</evidence>
<dbReference type="PANTHER" id="PTHR30244:SF36">
    <property type="entry name" value="3-OXO-GLUCOSE-6-PHOSPHATE:GLUTAMATE AMINOTRANSFERASE"/>
    <property type="match status" value="1"/>
</dbReference>
<keyword evidence="1 4" id="KW-0663">Pyridoxal phosphate</keyword>
<dbReference type="Gene3D" id="3.90.1150.10">
    <property type="entry name" value="Aspartate Aminotransferase, domain 1"/>
    <property type="match status" value="1"/>
</dbReference>
<dbReference type="InterPro" id="IPR015424">
    <property type="entry name" value="PyrdxlP-dep_Trfase"/>
</dbReference>
<name>A0A9E7C2L5_9ACTN</name>
<evidence type="ECO:0000256" key="2">
    <source>
        <dbReference type="ARBA" id="ARBA00037999"/>
    </source>
</evidence>
<keyword evidence="6" id="KW-0808">Transferase</keyword>
<sequence>MDAADPELLARLLAVVEQVARSGAFTHGPFVEAFERDFAAYCEASTAVGVSSGTDALMLALRALGVGRGDEVIVPANSFIATAEAVSHVNATPRFVDVDPQTHLMTAEHVREALGPRTRAVIPVHLFGATVDLDPILAVARDAGLWVIEDACQAHGARYRGRRVGTLGHAGCFSFYPAKNLGAWGDAGAVVTDDEDLADRIRLLRSHGERPRYHHRVVGGTARLDGLQAAVLGAKLGDLDARTQDRRLVAGTLRGRLAALGVDLPASPAPPGDHVFHLLVVRCDDRDALRTHLHDRGIATGVHYPTPIHLTPAYASAGLPEGSLPVAEGLARRICTLPLFPGMTAQEIDRVADAVDEHVSAQARVAV</sequence>
<proteinExistence type="inferred from homology"/>
<dbReference type="InterPro" id="IPR015422">
    <property type="entry name" value="PyrdxlP-dep_Trfase_small"/>
</dbReference>
<evidence type="ECO:0000313" key="6">
    <source>
        <dbReference type="EMBL" id="UGS37767.1"/>
    </source>
</evidence>
<reference evidence="6" key="1">
    <citation type="journal article" date="2022" name="Int. J. Syst. Evol. Microbiol.">
        <title>Pseudomonas aegrilactucae sp. nov. and Pseudomonas morbosilactucae sp. nov., pathogens causing bacterial rot of lettuce in Japan.</title>
        <authorList>
            <person name="Sawada H."/>
            <person name="Fujikawa T."/>
            <person name="Satou M."/>
        </authorList>
    </citation>
    <scope>NUCLEOTIDE SEQUENCE</scope>
    <source>
        <strain evidence="6">0166_1</strain>
    </source>
</reference>
<accession>A0A9E7C2L5</accession>